<dbReference type="Gene3D" id="3.40.50.2300">
    <property type="match status" value="2"/>
</dbReference>
<evidence type="ECO:0000313" key="4">
    <source>
        <dbReference type="Proteomes" id="UP000197535"/>
    </source>
</evidence>
<evidence type="ECO:0008006" key="5">
    <source>
        <dbReference type="Google" id="ProtNLM"/>
    </source>
</evidence>
<evidence type="ECO:0000256" key="1">
    <source>
        <dbReference type="ARBA" id="ARBA00023136"/>
    </source>
</evidence>
<evidence type="ECO:0000256" key="2">
    <source>
        <dbReference type="SAM" id="SignalP"/>
    </source>
</evidence>
<dbReference type="GO" id="GO:0030234">
    <property type="term" value="F:enzyme regulator activity"/>
    <property type="evidence" value="ECO:0007669"/>
    <property type="project" value="TreeGrafter"/>
</dbReference>
<comment type="caution">
    <text evidence="3">The sequence shown here is derived from an EMBL/GenBank/DDBJ whole genome shotgun (WGS) entry which is preliminary data.</text>
</comment>
<evidence type="ECO:0000313" key="3">
    <source>
        <dbReference type="EMBL" id="OWW20064.1"/>
    </source>
</evidence>
<keyword evidence="1" id="KW-0472">Membrane</keyword>
<dbReference type="EMBL" id="LSTO01000001">
    <property type="protein sequence ID" value="OWW20064.1"/>
    <property type="molecule type" value="Genomic_DNA"/>
</dbReference>
<dbReference type="InterPro" id="IPR028082">
    <property type="entry name" value="Peripla_BP_I"/>
</dbReference>
<name>A0A254TBQ0_9BURK</name>
<feature type="signal peptide" evidence="2">
    <location>
        <begin position="1"/>
        <end position="24"/>
    </location>
</feature>
<accession>A0A254TBQ0</accession>
<dbReference type="AlphaFoldDB" id="A0A254TBQ0"/>
<dbReference type="GO" id="GO:0031241">
    <property type="term" value="C:periplasmic side of cell outer membrane"/>
    <property type="evidence" value="ECO:0007669"/>
    <property type="project" value="TreeGrafter"/>
</dbReference>
<proteinExistence type="predicted"/>
<gene>
    <name evidence="3" type="ORF">AYR66_11740</name>
</gene>
<reference evidence="3 4" key="1">
    <citation type="submission" date="2016-02" db="EMBL/GenBank/DDBJ databases">
        <authorList>
            <person name="Wen L."/>
            <person name="He K."/>
            <person name="Yang H."/>
        </authorList>
    </citation>
    <scope>NUCLEOTIDE SEQUENCE [LARGE SCALE GENOMIC DNA]</scope>
    <source>
        <strain evidence="3 4">TSA40</strain>
    </source>
</reference>
<dbReference type="Pfam" id="PF04348">
    <property type="entry name" value="LppC"/>
    <property type="match status" value="1"/>
</dbReference>
<organism evidence="3 4">
    <name type="scientific">Noviherbaspirillum denitrificans</name>
    <dbReference type="NCBI Taxonomy" id="1968433"/>
    <lineage>
        <taxon>Bacteria</taxon>
        <taxon>Pseudomonadati</taxon>
        <taxon>Pseudomonadota</taxon>
        <taxon>Betaproteobacteria</taxon>
        <taxon>Burkholderiales</taxon>
        <taxon>Oxalobacteraceae</taxon>
        <taxon>Noviherbaspirillum</taxon>
    </lineage>
</organism>
<keyword evidence="4" id="KW-1185">Reference proteome</keyword>
<sequence>MSGQWAKLMVLGMVLSGLCLPARANTTGPVSEVETSSVDLSTTEKTVSIALLLPLRSEILRVPSEVLRAGFQAAYEREPQGVTVNVVETGDSAQDILSGYKAASALNDVVVGPLSRTGVTAVVQSDAVTLPTIALTPPDTENGAVKLPPQMLVIGLSIEDEARQVADWALRDSRKGKALVLFSPTAWQRRAAKAFEAQWQQRGREVEVQELPANDGFLNGRNLLQLKKQLETDKPAMLFLALDARQARQVRAVLGKDIPAYGTSQLNPTALTDRAAAEPAADMDGTRLLDIPWQIQPDHPAVMTYPRLVVETDQKRNADHERLYALGIDAYRIAHEIAQQRNSFELDGVTGRLKVRFEQGGTQFERRTQQAVYREGGVVGRDEGR</sequence>
<dbReference type="RefSeq" id="WP_088706957.1">
    <property type="nucleotide sequence ID" value="NZ_LSTO01000001.1"/>
</dbReference>
<dbReference type="CDD" id="cd06339">
    <property type="entry name" value="PBP1_YraM_LppC_lipoprotein-like"/>
    <property type="match status" value="1"/>
</dbReference>
<dbReference type="OrthoDB" id="9152130at2"/>
<dbReference type="SUPFAM" id="SSF53822">
    <property type="entry name" value="Periplasmic binding protein-like I"/>
    <property type="match status" value="1"/>
</dbReference>
<dbReference type="Proteomes" id="UP000197535">
    <property type="component" value="Unassembled WGS sequence"/>
</dbReference>
<dbReference type="PANTHER" id="PTHR38038:SF1">
    <property type="entry name" value="PENICILLIN-BINDING PROTEIN ACTIVATOR LPOA"/>
    <property type="match status" value="1"/>
</dbReference>
<dbReference type="GO" id="GO:0009252">
    <property type="term" value="P:peptidoglycan biosynthetic process"/>
    <property type="evidence" value="ECO:0007669"/>
    <property type="project" value="TreeGrafter"/>
</dbReference>
<dbReference type="PANTHER" id="PTHR38038">
    <property type="entry name" value="PENICILLIN-BINDING PROTEIN ACTIVATOR LPOA"/>
    <property type="match status" value="1"/>
</dbReference>
<dbReference type="InterPro" id="IPR007443">
    <property type="entry name" value="LpoA"/>
</dbReference>
<keyword evidence="2" id="KW-0732">Signal</keyword>
<feature type="chain" id="PRO_5013304666" description="Glycosylase" evidence="2">
    <location>
        <begin position="25"/>
        <end position="385"/>
    </location>
</feature>
<protein>
    <recommendedName>
        <fullName evidence="5">Glycosylase</fullName>
    </recommendedName>
</protein>